<dbReference type="AlphaFoldDB" id="A0A1H4ZVK6"/>
<dbReference type="EMBL" id="FNTJ01000003">
    <property type="protein sequence ID" value="SED34132.1"/>
    <property type="molecule type" value="Genomic_DNA"/>
</dbReference>
<protein>
    <submittedName>
        <fullName evidence="2">Sel1 repeat-containing protein</fullName>
    </submittedName>
</protein>
<accession>A0A1H4ZVK6</accession>
<keyword evidence="1" id="KW-0732">Signal</keyword>
<dbReference type="Pfam" id="PF08238">
    <property type="entry name" value="Sel1"/>
    <property type="match status" value="3"/>
</dbReference>
<dbReference type="Proteomes" id="UP000198982">
    <property type="component" value="Unassembled WGS sequence"/>
</dbReference>
<feature type="chain" id="PRO_5011696960" evidence="1">
    <location>
        <begin position="26"/>
        <end position="394"/>
    </location>
</feature>
<reference evidence="3" key="1">
    <citation type="submission" date="2016-10" db="EMBL/GenBank/DDBJ databases">
        <authorList>
            <person name="Varghese N."/>
            <person name="Submissions S."/>
        </authorList>
    </citation>
    <scope>NUCLEOTIDE SEQUENCE [LARGE SCALE GENOMIC DNA]</scope>
    <source>
        <strain evidence="3">DSM 9751</strain>
    </source>
</reference>
<keyword evidence="3" id="KW-1185">Reference proteome</keyword>
<dbReference type="PANTHER" id="PTHR11102:SF160">
    <property type="entry name" value="ERAD-ASSOCIATED E3 UBIQUITIN-PROTEIN LIGASE COMPONENT HRD3"/>
    <property type="match status" value="1"/>
</dbReference>
<feature type="signal peptide" evidence="1">
    <location>
        <begin position="1"/>
        <end position="25"/>
    </location>
</feature>
<dbReference type="InterPro" id="IPR050767">
    <property type="entry name" value="Sel1_AlgK"/>
</dbReference>
<evidence type="ECO:0000313" key="3">
    <source>
        <dbReference type="Proteomes" id="UP000198982"/>
    </source>
</evidence>
<dbReference type="Gene3D" id="1.25.40.10">
    <property type="entry name" value="Tetratricopeptide repeat domain"/>
    <property type="match status" value="1"/>
</dbReference>
<organism evidence="2 3">
    <name type="scientific">Pseudomonas saponiphila</name>
    <dbReference type="NCBI Taxonomy" id="556534"/>
    <lineage>
        <taxon>Bacteria</taxon>
        <taxon>Pseudomonadati</taxon>
        <taxon>Pseudomonadota</taxon>
        <taxon>Gammaproteobacteria</taxon>
        <taxon>Pseudomonadales</taxon>
        <taxon>Pseudomonadaceae</taxon>
        <taxon>Pseudomonas</taxon>
    </lineage>
</organism>
<proteinExistence type="predicted"/>
<dbReference type="SUPFAM" id="SSF81901">
    <property type="entry name" value="HCP-like"/>
    <property type="match status" value="1"/>
</dbReference>
<evidence type="ECO:0000256" key="1">
    <source>
        <dbReference type="SAM" id="SignalP"/>
    </source>
</evidence>
<sequence length="394" mass="41185">MYRAPFLVAAIAAAFTSGCSSPSQSTGNPFDERIAAPESAHSRDQYPLQQSASRSTSAVILPASGLIAAMEPVEAAEPAAVYAAAPPATPVIPPHAPAPIEQMLPTTSTSPLESAQLAMAEAKRIGANGDQAGMLDLMEQSAYMGNYEALYELARIYQNGIGVPKDMARAIAYLTTADGFGHAESSRVLAWNYLLGNGVPQDRGYAVSLFEKAAAGSLRAKREYGLLLTNQLSPGLSDPAKGLAVLDQAMRAGDAESAYRLGTYLAESGKVAEGEAAKAEALKLGFVVPNSAPKSSAPIQLGARSEVNAEALKQKALAGDNEAIFNYANGLLLGKYPSIEPDFDAYCWFSVASDRGHQQARTELGAIQGVRVAADAKSPGKLDACIADLHAAIR</sequence>
<dbReference type="InterPro" id="IPR006597">
    <property type="entry name" value="Sel1-like"/>
</dbReference>
<dbReference type="PANTHER" id="PTHR11102">
    <property type="entry name" value="SEL-1-LIKE PROTEIN"/>
    <property type="match status" value="1"/>
</dbReference>
<dbReference type="InterPro" id="IPR011990">
    <property type="entry name" value="TPR-like_helical_dom_sf"/>
</dbReference>
<dbReference type="SMART" id="SM00671">
    <property type="entry name" value="SEL1"/>
    <property type="match status" value="2"/>
</dbReference>
<dbReference type="RefSeq" id="WP_167365748.1">
    <property type="nucleotide sequence ID" value="NZ_FNTJ01000003.1"/>
</dbReference>
<gene>
    <name evidence="2" type="ORF">SAMN05216178_6856</name>
</gene>
<name>A0A1H4ZVK6_9PSED</name>
<evidence type="ECO:0000313" key="2">
    <source>
        <dbReference type="EMBL" id="SED34132.1"/>
    </source>
</evidence>
<dbReference type="PROSITE" id="PS51257">
    <property type="entry name" value="PROKAR_LIPOPROTEIN"/>
    <property type="match status" value="1"/>
</dbReference>